<dbReference type="VEuPathDB" id="VectorBase:CSON003539"/>
<evidence type="ECO:0000259" key="8">
    <source>
        <dbReference type="Pfam" id="PF13873"/>
    </source>
</evidence>
<name>A0A336MP45_CULSO</name>
<dbReference type="PANTHER" id="PTHR21411:SF0">
    <property type="entry name" value="REGULATORY PROTEIN ZESTE"/>
    <property type="match status" value="1"/>
</dbReference>
<evidence type="ECO:0000313" key="9">
    <source>
        <dbReference type="EMBL" id="SSX31321.1"/>
    </source>
</evidence>
<dbReference type="GO" id="GO:0003677">
    <property type="term" value="F:DNA binding"/>
    <property type="evidence" value="ECO:0007669"/>
    <property type="project" value="UniProtKB-KW"/>
</dbReference>
<evidence type="ECO:0000256" key="3">
    <source>
        <dbReference type="ARBA" id="ARBA00023015"/>
    </source>
</evidence>
<evidence type="ECO:0000256" key="5">
    <source>
        <dbReference type="ARBA" id="ARBA00023163"/>
    </source>
</evidence>
<comment type="subunit">
    <text evidence="1">Self-associates forming complexes of several hundred monomers.</text>
</comment>
<keyword evidence="5" id="KW-0804">Transcription</keyword>
<dbReference type="OMA" id="KKETIWA"/>
<evidence type="ECO:0000256" key="4">
    <source>
        <dbReference type="ARBA" id="ARBA00023125"/>
    </source>
</evidence>
<dbReference type="EMBL" id="UFQT01001656">
    <property type="protein sequence ID" value="SSX31321.1"/>
    <property type="molecule type" value="Genomic_DNA"/>
</dbReference>
<evidence type="ECO:0000256" key="1">
    <source>
        <dbReference type="ARBA" id="ARBA00011764"/>
    </source>
</evidence>
<dbReference type="PANTHER" id="PTHR21411">
    <property type="entry name" value="APONTIC"/>
    <property type="match status" value="1"/>
</dbReference>
<evidence type="ECO:0000256" key="7">
    <source>
        <dbReference type="SAM" id="Coils"/>
    </source>
</evidence>
<organism evidence="9">
    <name type="scientific">Culicoides sonorensis</name>
    <name type="common">Biting midge</name>
    <dbReference type="NCBI Taxonomy" id="179676"/>
    <lineage>
        <taxon>Eukaryota</taxon>
        <taxon>Metazoa</taxon>
        <taxon>Ecdysozoa</taxon>
        <taxon>Arthropoda</taxon>
        <taxon>Hexapoda</taxon>
        <taxon>Insecta</taxon>
        <taxon>Pterygota</taxon>
        <taxon>Neoptera</taxon>
        <taxon>Endopterygota</taxon>
        <taxon>Diptera</taxon>
        <taxon>Nematocera</taxon>
        <taxon>Chironomoidea</taxon>
        <taxon>Ceratopogonidae</taxon>
        <taxon>Ceratopogoninae</taxon>
        <taxon>Culicoides</taxon>
        <taxon>Monoculicoides</taxon>
    </lineage>
</organism>
<protein>
    <recommendedName>
        <fullName evidence="2">Regulatory protein zeste</fullName>
    </recommendedName>
</protein>
<accession>A0A336MP45</accession>
<comment type="function">
    <text evidence="6">Involved in transvection phenomena (= synapsis-dependent gene expression), where the synaptic pairing of chromosomes carrying genes with which zeste interacts influences the expression of these genes. Zeste binds to DNA and stimulates transcription from a nearby promoter.</text>
</comment>
<dbReference type="AlphaFoldDB" id="A0A336MP45"/>
<proteinExistence type="predicted"/>
<keyword evidence="3" id="KW-0805">Transcription regulation</keyword>
<keyword evidence="7" id="KW-0175">Coiled coil</keyword>
<reference evidence="9" key="1">
    <citation type="submission" date="2018-07" db="EMBL/GenBank/DDBJ databases">
        <authorList>
            <person name="Quirk P.G."/>
            <person name="Krulwich T.A."/>
        </authorList>
    </citation>
    <scope>NUCLEOTIDE SEQUENCE</scope>
</reference>
<keyword evidence="4" id="KW-0238">DNA-binding</keyword>
<evidence type="ECO:0000256" key="2">
    <source>
        <dbReference type="ARBA" id="ARBA00016807"/>
    </source>
</evidence>
<gene>
    <name evidence="9" type="primary">CSON003539</name>
</gene>
<feature type="coiled-coil region" evidence="7">
    <location>
        <begin position="226"/>
        <end position="281"/>
    </location>
</feature>
<dbReference type="InterPro" id="IPR028002">
    <property type="entry name" value="Myb_DNA-bind_5"/>
</dbReference>
<dbReference type="Pfam" id="PF13873">
    <property type="entry name" value="Myb_DNA-bind_5"/>
    <property type="match status" value="1"/>
</dbReference>
<sequence>MEPNKRARSKNFTIKDKSLLVDCVKPFLNVIECTETNKKSNDKKETIWAEITTNFNSQSDNPRDAKALKSCYQHLKMTVKKENAEYKRQRFATGGGSEPQELDPTSVKLISMLGSQILPLKNLYDSGSDYHHGSSSSSPTIETLEHNTSSVISPVIDYCENSVGETLTEPTVEPIVVDSENAVTETTVGPLVNEKIRFSVKRKSHSNKLDDITSNVQAKKVRLDDRSRIEEELVELKRQNYTKQNKLLDIQLETAKLQNEAAKLEVSIKKTQAKYEETRLEQLCGVYSFPIVS</sequence>
<evidence type="ECO:0000256" key="6">
    <source>
        <dbReference type="ARBA" id="ARBA00025466"/>
    </source>
</evidence>
<feature type="domain" description="Myb/SANT-like DNA-binding" evidence="8">
    <location>
        <begin position="8"/>
        <end position="84"/>
    </location>
</feature>